<reference evidence="8 9" key="1">
    <citation type="submission" date="2020-02" db="EMBL/GenBank/DDBJ databases">
        <authorList>
            <person name="Ferguson B K."/>
        </authorList>
    </citation>
    <scope>NUCLEOTIDE SEQUENCE [LARGE SCALE GENOMIC DNA]</scope>
</reference>
<dbReference type="Proteomes" id="UP000479190">
    <property type="component" value="Unassembled WGS sequence"/>
</dbReference>
<organism evidence="8 9">
    <name type="scientific">Trichogramma brassicae</name>
    <dbReference type="NCBI Taxonomy" id="86971"/>
    <lineage>
        <taxon>Eukaryota</taxon>
        <taxon>Metazoa</taxon>
        <taxon>Ecdysozoa</taxon>
        <taxon>Arthropoda</taxon>
        <taxon>Hexapoda</taxon>
        <taxon>Insecta</taxon>
        <taxon>Pterygota</taxon>
        <taxon>Neoptera</taxon>
        <taxon>Endopterygota</taxon>
        <taxon>Hymenoptera</taxon>
        <taxon>Apocrita</taxon>
        <taxon>Proctotrupomorpha</taxon>
        <taxon>Chalcidoidea</taxon>
        <taxon>Trichogrammatidae</taxon>
        <taxon>Trichogramma</taxon>
    </lineage>
</organism>
<dbReference type="GO" id="GO:0003964">
    <property type="term" value="F:RNA-directed DNA polymerase activity"/>
    <property type="evidence" value="ECO:0007669"/>
    <property type="project" value="UniProtKB-KW"/>
</dbReference>
<dbReference type="InterPro" id="IPR043128">
    <property type="entry name" value="Rev_trsase/Diguanyl_cyclase"/>
</dbReference>
<dbReference type="EC" id="2.7.7.49" evidence="1"/>
<dbReference type="FunFam" id="3.10.20.370:FF:000001">
    <property type="entry name" value="Retrovirus-related Pol polyprotein from transposon 17.6-like protein"/>
    <property type="match status" value="1"/>
</dbReference>
<feature type="region of interest" description="Disordered" evidence="6">
    <location>
        <begin position="236"/>
        <end position="334"/>
    </location>
</feature>
<evidence type="ECO:0000256" key="2">
    <source>
        <dbReference type="ARBA" id="ARBA00022695"/>
    </source>
</evidence>
<dbReference type="Pfam" id="PF17919">
    <property type="entry name" value="RT_RNaseH_2"/>
    <property type="match status" value="1"/>
</dbReference>
<evidence type="ECO:0000256" key="3">
    <source>
        <dbReference type="ARBA" id="ARBA00022722"/>
    </source>
</evidence>
<dbReference type="Gene3D" id="3.30.70.270">
    <property type="match status" value="1"/>
</dbReference>
<keyword evidence="9" id="KW-1185">Reference proteome</keyword>
<evidence type="ECO:0000256" key="5">
    <source>
        <dbReference type="ARBA" id="ARBA00022918"/>
    </source>
</evidence>
<dbReference type="PANTHER" id="PTHR33064:SF39">
    <property type="match status" value="1"/>
</dbReference>
<feature type="compositionally biased region" description="Polar residues" evidence="6">
    <location>
        <begin position="248"/>
        <end position="258"/>
    </location>
</feature>
<dbReference type="InterPro" id="IPR043502">
    <property type="entry name" value="DNA/RNA_pol_sf"/>
</dbReference>
<accession>A0A6H5I5A4</accession>
<keyword evidence="4" id="KW-0255">Endonuclease</keyword>
<protein>
    <recommendedName>
        <fullName evidence="1">RNA-directed DNA polymerase</fullName>
        <ecNumber evidence="1">2.7.7.49</ecNumber>
    </recommendedName>
</protein>
<dbReference type="InterPro" id="IPR051320">
    <property type="entry name" value="Viral_Replic_Matur_Polypro"/>
</dbReference>
<evidence type="ECO:0000256" key="4">
    <source>
        <dbReference type="ARBA" id="ARBA00022759"/>
    </source>
</evidence>
<dbReference type="EMBL" id="CADCXV010000411">
    <property type="protein sequence ID" value="CAB0030022.1"/>
    <property type="molecule type" value="Genomic_DNA"/>
</dbReference>
<evidence type="ECO:0000259" key="7">
    <source>
        <dbReference type="Pfam" id="PF17919"/>
    </source>
</evidence>
<keyword evidence="4" id="KW-0378">Hydrolase</keyword>
<dbReference type="AlphaFoldDB" id="A0A6H5I5A4"/>
<keyword evidence="2" id="KW-0808">Transferase</keyword>
<proteinExistence type="predicted"/>
<evidence type="ECO:0000256" key="6">
    <source>
        <dbReference type="SAM" id="MobiDB-lite"/>
    </source>
</evidence>
<evidence type="ECO:0000256" key="1">
    <source>
        <dbReference type="ARBA" id="ARBA00012493"/>
    </source>
</evidence>
<dbReference type="PANTHER" id="PTHR33064">
    <property type="entry name" value="POL PROTEIN"/>
    <property type="match status" value="1"/>
</dbReference>
<dbReference type="InterPro" id="IPR041577">
    <property type="entry name" value="RT_RNaseH_2"/>
</dbReference>
<evidence type="ECO:0000313" key="9">
    <source>
        <dbReference type="Proteomes" id="UP000479190"/>
    </source>
</evidence>
<sequence>MANLVLQTDKVHLLHKEAGFLGHIVSEKGVEPDPRKVEAISNWPRPTNVKQIRQYLGTTGYYRRFIKDYARIASPLSNLTKKNKPFEWTEECETSFLTLKQHLCKAPILQFPDMNQKFTLTTDASDYAIGAVLSQTVDGNDLPVSYLSRSLNKHEINYTTTEKECLAALYAMSIYRPYLLGRKFTLQSDHEPLNWMHSRKDPGPRLMRWMFKFVGLRLRLQIQTRKGKCSSRWTIQESTRKRLEPKSSKPQKMNQGESKVSHHYGGQGLPADGSIVQRNHDNREIKLLQVTNSTTERKTQKTMQIEYIPTAQNKEQPEDPGEPSAKKPRKHSPA</sequence>
<feature type="non-terminal residue" evidence="8">
    <location>
        <position position="334"/>
    </location>
</feature>
<keyword evidence="3" id="KW-0540">Nuclease</keyword>
<dbReference type="FunFam" id="3.30.70.270:FF:000020">
    <property type="entry name" value="Transposon Tf2-6 polyprotein-like Protein"/>
    <property type="match status" value="1"/>
</dbReference>
<dbReference type="OrthoDB" id="427924at2759"/>
<keyword evidence="2" id="KW-0548">Nucleotidyltransferase</keyword>
<feature type="domain" description="Reverse transcriptase/retrotransposon-derived protein RNase H-like" evidence="7">
    <location>
        <begin position="88"/>
        <end position="186"/>
    </location>
</feature>
<dbReference type="SUPFAM" id="SSF56672">
    <property type="entry name" value="DNA/RNA polymerases"/>
    <property type="match status" value="1"/>
</dbReference>
<evidence type="ECO:0000313" key="8">
    <source>
        <dbReference type="EMBL" id="CAB0030022.1"/>
    </source>
</evidence>
<dbReference type="GO" id="GO:0004519">
    <property type="term" value="F:endonuclease activity"/>
    <property type="evidence" value="ECO:0007669"/>
    <property type="project" value="UniProtKB-KW"/>
</dbReference>
<dbReference type="CDD" id="cd09274">
    <property type="entry name" value="RNase_HI_RT_Ty3"/>
    <property type="match status" value="1"/>
</dbReference>
<feature type="compositionally biased region" description="Basic and acidic residues" evidence="6">
    <location>
        <begin position="238"/>
        <end position="247"/>
    </location>
</feature>
<name>A0A6H5I5A4_9HYME</name>
<gene>
    <name evidence="8" type="ORF">TBRA_LOCUS2038</name>
</gene>
<keyword evidence="5" id="KW-0695">RNA-directed DNA polymerase</keyword>